<evidence type="ECO:0000256" key="6">
    <source>
        <dbReference type="ARBA" id="ARBA00023004"/>
    </source>
</evidence>
<dbReference type="GO" id="GO:0020037">
    <property type="term" value="F:heme binding"/>
    <property type="evidence" value="ECO:0007669"/>
    <property type="project" value="InterPro"/>
</dbReference>
<dbReference type="PROSITE" id="PS00086">
    <property type="entry name" value="CYTOCHROME_P450"/>
    <property type="match status" value="1"/>
</dbReference>
<evidence type="ECO:0000313" key="9">
    <source>
        <dbReference type="EMBL" id="KAL0322563.1"/>
    </source>
</evidence>
<dbReference type="SUPFAM" id="SSF48264">
    <property type="entry name" value="Cytochrome P450"/>
    <property type="match status" value="1"/>
</dbReference>
<dbReference type="PRINTS" id="PR00463">
    <property type="entry name" value="EP450I"/>
</dbReference>
<dbReference type="Gene3D" id="1.10.630.10">
    <property type="entry name" value="Cytochrome P450"/>
    <property type="match status" value="2"/>
</dbReference>
<dbReference type="PRINTS" id="PR00385">
    <property type="entry name" value="P450"/>
</dbReference>
<keyword evidence="6 7" id="KW-0408">Iron</keyword>
<dbReference type="AlphaFoldDB" id="A0AAW2LUS0"/>
<evidence type="ECO:0000256" key="8">
    <source>
        <dbReference type="RuleBase" id="RU000461"/>
    </source>
</evidence>
<keyword evidence="8" id="KW-0503">Monooxygenase</keyword>
<dbReference type="GO" id="GO:0016705">
    <property type="term" value="F:oxidoreductase activity, acting on paired donors, with incorporation or reduction of molecular oxygen"/>
    <property type="evidence" value="ECO:0007669"/>
    <property type="project" value="InterPro"/>
</dbReference>
<keyword evidence="2" id="KW-0812">Transmembrane</keyword>
<evidence type="ECO:0000256" key="4">
    <source>
        <dbReference type="ARBA" id="ARBA00022989"/>
    </source>
</evidence>
<dbReference type="GO" id="GO:0004497">
    <property type="term" value="F:monooxygenase activity"/>
    <property type="evidence" value="ECO:0007669"/>
    <property type="project" value="UniProtKB-KW"/>
</dbReference>
<evidence type="ECO:0000256" key="1">
    <source>
        <dbReference type="ARBA" id="ARBA00004167"/>
    </source>
</evidence>
<dbReference type="InterPro" id="IPR002401">
    <property type="entry name" value="Cyt_P450_E_grp-I"/>
</dbReference>
<dbReference type="InterPro" id="IPR017972">
    <property type="entry name" value="Cyt_P450_CS"/>
</dbReference>
<comment type="caution">
    <text evidence="9">The sequence shown here is derived from an EMBL/GenBank/DDBJ whole genome shotgun (WGS) entry which is preliminary data.</text>
</comment>
<dbReference type="Pfam" id="PF00067">
    <property type="entry name" value="p450"/>
    <property type="match status" value="1"/>
</dbReference>
<reference evidence="9" key="2">
    <citation type="journal article" date="2024" name="Plant">
        <title>Genomic evolution and insights into agronomic trait innovations of Sesamum species.</title>
        <authorList>
            <person name="Miao H."/>
            <person name="Wang L."/>
            <person name="Qu L."/>
            <person name="Liu H."/>
            <person name="Sun Y."/>
            <person name="Le M."/>
            <person name="Wang Q."/>
            <person name="Wei S."/>
            <person name="Zheng Y."/>
            <person name="Lin W."/>
            <person name="Duan Y."/>
            <person name="Cao H."/>
            <person name="Xiong S."/>
            <person name="Wang X."/>
            <person name="Wei L."/>
            <person name="Li C."/>
            <person name="Ma Q."/>
            <person name="Ju M."/>
            <person name="Zhao R."/>
            <person name="Li G."/>
            <person name="Mu C."/>
            <person name="Tian Q."/>
            <person name="Mei H."/>
            <person name="Zhang T."/>
            <person name="Gao T."/>
            <person name="Zhang H."/>
        </authorList>
    </citation>
    <scope>NUCLEOTIDE SEQUENCE</scope>
    <source>
        <strain evidence="9">G01</strain>
    </source>
</reference>
<keyword evidence="4" id="KW-1133">Transmembrane helix</keyword>
<evidence type="ECO:0000256" key="7">
    <source>
        <dbReference type="PIRSR" id="PIRSR602401-1"/>
    </source>
</evidence>
<evidence type="ECO:0000256" key="5">
    <source>
        <dbReference type="ARBA" id="ARBA00023002"/>
    </source>
</evidence>
<sequence>MPENGSGNKNLPPGTRGWPVLGENMELVLSGQPKFIKHRMEKYSQDVFQTSLFGERMAVFCGAKGNKLLFTNEYKLVTSWWPKSMKKVFIFPEFADTNFKQVSALKRSFHHDILKPEALKQYLPVMDVLSREHLEREWTPNAVVKVFPLSKKYTFELACRIFLGVVDLEVIKRLVDPFTLANEGVFSVPIDLPGTAYNRAIKGGKVVRQELMKIIKDRRKELMEKNTFDTTSSAVTSVLNYIAELPDIYKEVLKEQMEIAKSKGPDELLTWEDIEKMKYSWNVARESLRLMPPAQGAFRESITEFTYAGFTIPRGWKTFWTVHSSHKNPEYFPDPEKFDPSRFEGTGPPPYTFVPFGGGPRMCPGKEYARLQVLVFMHYVVRRFKLEKVIPNEKIVFHASPTPVHGLPVRLHLHEK</sequence>
<name>A0AAW2LUS0_9LAMI</name>
<reference evidence="9" key="1">
    <citation type="submission" date="2020-06" db="EMBL/GenBank/DDBJ databases">
        <authorList>
            <person name="Li T."/>
            <person name="Hu X."/>
            <person name="Zhang T."/>
            <person name="Song X."/>
            <person name="Zhang H."/>
            <person name="Dai N."/>
            <person name="Sheng W."/>
            <person name="Hou X."/>
            <person name="Wei L."/>
        </authorList>
    </citation>
    <scope>NUCLEOTIDE SEQUENCE</scope>
    <source>
        <strain evidence="9">G01</strain>
        <tissue evidence="9">Leaf</tissue>
    </source>
</reference>
<dbReference type="PANTHER" id="PTHR24286">
    <property type="entry name" value="CYTOCHROME P450 26"/>
    <property type="match status" value="1"/>
</dbReference>
<accession>A0AAW2LUS0</accession>
<comment type="cofactor">
    <cofactor evidence="7">
        <name>heme</name>
        <dbReference type="ChEBI" id="CHEBI:30413"/>
    </cofactor>
</comment>
<dbReference type="GO" id="GO:0016125">
    <property type="term" value="P:sterol metabolic process"/>
    <property type="evidence" value="ECO:0007669"/>
    <property type="project" value="TreeGrafter"/>
</dbReference>
<comment type="subcellular location">
    <subcellularLocation>
        <location evidence="1">Membrane</location>
        <topology evidence="1">Single-pass membrane protein</topology>
    </subcellularLocation>
</comment>
<keyword evidence="5 8" id="KW-0560">Oxidoreductase</keyword>
<dbReference type="GO" id="GO:0005506">
    <property type="term" value="F:iron ion binding"/>
    <property type="evidence" value="ECO:0007669"/>
    <property type="project" value="InterPro"/>
</dbReference>
<dbReference type="InterPro" id="IPR036396">
    <property type="entry name" value="Cyt_P450_sf"/>
</dbReference>
<gene>
    <name evidence="9" type="ORF">Sangu_1875600</name>
</gene>
<dbReference type="GO" id="GO:0016020">
    <property type="term" value="C:membrane"/>
    <property type="evidence" value="ECO:0007669"/>
    <property type="project" value="UniProtKB-SubCell"/>
</dbReference>
<keyword evidence="4" id="KW-0472">Membrane</keyword>
<protein>
    <submittedName>
        <fullName evidence="9">Beta-amyrin 28-monooxygenase</fullName>
    </submittedName>
</protein>
<keyword evidence="3 7" id="KW-0479">Metal-binding</keyword>
<feature type="binding site" description="axial binding residue" evidence="7">
    <location>
        <position position="363"/>
    </location>
    <ligand>
        <name>heme</name>
        <dbReference type="ChEBI" id="CHEBI:30413"/>
    </ligand>
    <ligandPart>
        <name>Fe</name>
        <dbReference type="ChEBI" id="CHEBI:18248"/>
    </ligandPart>
</feature>
<dbReference type="InterPro" id="IPR001128">
    <property type="entry name" value="Cyt_P450"/>
</dbReference>
<dbReference type="EMBL" id="JACGWK010000012">
    <property type="protein sequence ID" value="KAL0322563.1"/>
    <property type="molecule type" value="Genomic_DNA"/>
</dbReference>
<comment type="similarity">
    <text evidence="8">Belongs to the cytochrome P450 family.</text>
</comment>
<dbReference type="PANTHER" id="PTHR24286:SF53">
    <property type="entry name" value="BETA-AMYRIN 28-OXIDASE-LIKE"/>
    <property type="match status" value="1"/>
</dbReference>
<evidence type="ECO:0000256" key="2">
    <source>
        <dbReference type="ARBA" id="ARBA00022692"/>
    </source>
</evidence>
<evidence type="ECO:0000256" key="3">
    <source>
        <dbReference type="ARBA" id="ARBA00022723"/>
    </source>
</evidence>
<dbReference type="CDD" id="cd11043">
    <property type="entry name" value="CYP90-like"/>
    <property type="match status" value="1"/>
</dbReference>
<proteinExistence type="inferred from homology"/>
<keyword evidence="7 8" id="KW-0349">Heme</keyword>
<organism evidence="9">
    <name type="scientific">Sesamum angustifolium</name>
    <dbReference type="NCBI Taxonomy" id="2727405"/>
    <lineage>
        <taxon>Eukaryota</taxon>
        <taxon>Viridiplantae</taxon>
        <taxon>Streptophyta</taxon>
        <taxon>Embryophyta</taxon>
        <taxon>Tracheophyta</taxon>
        <taxon>Spermatophyta</taxon>
        <taxon>Magnoliopsida</taxon>
        <taxon>eudicotyledons</taxon>
        <taxon>Gunneridae</taxon>
        <taxon>Pentapetalae</taxon>
        <taxon>asterids</taxon>
        <taxon>lamiids</taxon>
        <taxon>Lamiales</taxon>
        <taxon>Pedaliaceae</taxon>
        <taxon>Sesamum</taxon>
    </lineage>
</organism>